<dbReference type="InterPro" id="IPR022790">
    <property type="entry name" value="GH26_dom"/>
</dbReference>
<evidence type="ECO:0000259" key="7">
    <source>
        <dbReference type="PROSITE" id="PS51272"/>
    </source>
</evidence>
<dbReference type="Proteomes" id="UP000029734">
    <property type="component" value="Unassembled WGS sequence"/>
</dbReference>
<keyword evidence="2 4" id="KW-0378">Hydrolase</keyword>
<dbReference type="Pfam" id="PF00395">
    <property type="entry name" value="SLH"/>
    <property type="match status" value="2"/>
</dbReference>
<dbReference type="Gene3D" id="2.60.120.430">
    <property type="entry name" value="Galactose-binding lectin"/>
    <property type="match status" value="1"/>
</dbReference>
<dbReference type="STRING" id="268407.PWYN_01750"/>
<evidence type="ECO:0000256" key="4">
    <source>
        <dbReference type="PROSITE-ProRule" id="PRU01100"/>
    </source>
</evidence>
<evidence type="ECO:0000313" key="9">
    <source>
        <dbReference type="EMBL" id="KGE20928.1"/>
    </source>
</evidence>
<dbReference type="GO" id="GO:0006080">
    <property type="term" value="P:substituted mannan metabolic process"/>
    <property type="evidence" value="ECO:0007669"/>
    <property type="project" value="InterPro"/>
</dbReference>
<keyword evidence="3 4" id="KW-0326">Glycosidase</keyword>
<dbReference type="PROSITE" id="PS51764">
    <property type="entry name" value="GH26"/>
    <property type="match status" value="1"/>
</dbReference>
<evidence type="ECO:0000313" key="10">
    <source>
        <dbReference type="Proteomes" id="UP000029734"/>
    </source>
</evidence>
<sequence length="1408" mass="150758">MKGSTKWLASFMAAAMIGTSLAPAYAATGGAGNVSSTASDLQGHWAATDIGQWMNNGVIKGYPDGTFHPNQSINRAEFVTIINQVFGFTAASTINFSDVSAGSWYAHQLSIAKEAGYYLGFEKDQARATTEISRQDAVTLLARAFSLATGGNTSFASSFKDSADIQKYAVEAVNAFAGKISGYADGSFKPEGKITRAEVVTLLDQLITGYYATTGNHEAAIINGSVIINKDGANLKGATINGNLYLAPGIGDGEVTLDGITVKGTTYIWGGGENTITFNNANLGNVQVRRPDGMVRVMTTGTTQIANISMESKSRLELGVGTKVVVATINKLVALLVAEGASITNLTVNLDAPGTTIVGKGNISNAIVRASGLTVNGVVVGVGTITVANGVSVPVTPGSPTTPTTPTTNNGSGTVTPTPISTVDFVDSKATAETKSLFAYLQDIRGKNILFGQQHATTEGMSITEKNGTQSDSLNAVGAYPAVFGWDTLSLEGHEKPGVSGNFEQSRDNLIDVMKKAYAQNGVLNLSSHMPNFVTGGDFYDLKGNVVSTILPGGSNHQEFNQFLDNIADFAKKLKTDDGKPIPVVFRPFHEQSGSWFWWGAAFTTKDEYKEIYRYTVEYLRDQKGVHNFLYAYSPGGGFGDNEEKYLETYPGDDYVDIIGFDSYYNGEGQGWFDSVVKETKLVSKIADRKNKVAALTEFGYQKMQVSGNTTTDFYTRLATALKSDPDSKRMAYMLTWANFGANSIYVPYPTGDPAHEHEMLADFKKFYDDEYSIFSNGVTGAYNRSIDAAVEKPLMHIASPTNQGTISTNTTKVRARVLNETPVKVVYTVNGSTVETPMTLEADGFFYSADWSPAASLNGKSNTITVKVYGADGTVLQEQTNTVFVKIGEVLIHSYTFDQDILGVQNNGGYQAEVSSLTHSTLDGNGVLKIGVTKAVYGDNWQELKLELTNAKSVINSDTLADVSRIKFDAWIPVSAGSSKATPSLRAVVMLPPDWENKYGMETTQVALSEMQKVTINGVEYAKFSPSIDLSDATKREEADDIALSLVGSGLDSDTTSFPVYIDNIQLYSTFAEATSDPAFVDDFEGYLGSNLSLQTKFVHAGGDIASATLDAGHKQSGSYGLKYTYTLGGNGYTGITKSMGSADWSGFNALQFWYQPDAQGQKLVIQINASGKTYEYYPDTKTTTAQFVTAKFSDFKPANGATGTLTKLNLKAIQAFSIYTNAVPSGSTLTSDMYFDDIKAVNDPNAGTVPSGSAGGGIALGTLFDFESSLQGWEFGQNTVATNLANTTDGVSKVLSVDFPNTFPANTNFELNNIGNRDLSSGSTLKLKVRISTGSALAKLFIKTGGGWAWADSGEQTLTTDYQWITMDLNQSTIDKTLIQSMGLQISSPSGTSSPLTVYVDEVILE</sequence>
<reference evidence="9 10" key="1">
    <citation type="submission" date="2014-08" db="EMBL/GenBank/DDBJ databases">
        <authorList>
            <person name="den Bakker H.C."/>
        </authorList>
    </citation>
    <scope>NUCLEOTIDE SEQUENCE [LARGE SCALE GENOMIC DNA]</scope>
    <source>
        <strain evidence="9 10">DSM 18334</strain>
    </source>
</reference>
<dbReference type="Pfam" id="PF09212">
    <property type="entry name" value="CBM27"/>
    <property type="match status" value="1"/>
</dbReference>
<dbReference type="InterPro" id="IPR005087">
    <property type="entry name" value="CBM11"/>
</dbReference>
<feature type="active site" description="Proton donor" evidence="4">
    <location>
        <position position="591"/>
    </location>
</feature>
<evidence type="ECO:0000259" key="8">
    <source>
        <dbReference type="PROSITE" id="PS51764"/>
    </source>
</evidence>
<protein>
    <recommendedName>
        <fullName evidence="11">Beta-mannosidase</fullName>
    </recommendedName>
</protein>
<evidence type="ECO:0000256" key="2">
    <source>
        <dbReference type="ARBA" id="ARBA00022801"/>
    </source>
</evidence>
<evidence type="ECO:0000256" key="5">
    <source>
        <dbReference type="SAM" id="MobiDB-lite"/>
    </source>
</evidence>
<keyword evidence="10" id="KW-1185">Reference proteome</keyword>
<comment type="similarity">
    <text evidence="1 4">Belongs to the glycosyl hydrolase 26 family.</text>
</comment>
<dbReference type="SUPFAM" id="SSF49785">
    <property type="entry name" value="Galactose-binding domain-like"/>
    <property type="match status" value="3"/>
</dbReference>
<name>A0A098MFV3_9BACL</name>
<dbReference type="RefSeq" id="WP_036647719.1">
    <property type="nucleotide sequence ID" value="NZ_JQCR01000001.1"/>
</dbReference>
<evidence type="ECO:0000256" key="1">
    <source>
        <dbReference type="ARBA" id="ARBA00007754"/>
    </source>
</evidence>
<evidence type="ECO:0000256" key="6">
    <source>
        <dbReference type="SAM" id="SignalP"/>
    </source>
</evidence>
<accession>A0A098MFV3</accession>
<dbReference type="InterPro" id="IPR000805">
    <property type="entry name" value="Glyco_hydro_26"/>
</dbReference>
<feature type="domain" description="SLH" evidence="7">
    <location>
        <begin position="33"/>
        <end position="96"/>
    </location>
</feature>
<dbReference type="PANTHER" id="PTHR40079:SF4">
    <property type="entry name" value="GH26 DOMAIN-CONTAINING PROTEIN-RELATED"/>
    <property type="match status" value="1"/>
</dbReference>
<evidence type="ECO:0000256" key="3">
    <source>
        <dbReference type="ARBA" id="ARBA00023295"/>
    </source>
</evidence>
<dbReference type="EMBL" id="JQCR01000001">
    <property type="protein sequence ID" value="KGE20928.1"/>
    <property type="molecule type" value="Genomic_DNA"/>
</dbReference>
<feature type="active site" description="Nucleophile" evidence="4">
    <location>
        <position position="698"/>
    </location>
</feature>
<dbReference type="InterPro" id="IPR015295">
    <property type="entry name" value="CBM27"/>
</dbReference>
<dbReference type="Pfam" id="PF21253">
    <property type="entry name" value="Mann_GBD_bact"/>
    <property type="match status" value="1"/>
</dbReference>
<dbReference type="InterPro" id="IPR013783">
    <property type="entry name" value="Ig-like_fold"/>
</dbReference>
<dbReference type="SUPFAM" id="SSF51445">
    <property type="entry name" value="(Trans)glycosidases"/>
    <property type="match status" value="1"/>
</dbReference>
<organism evidence="9 10">
    <name type="scientific">Paenibacillus wynnii</name>
    <dbReference type="NCBI Taxonomy" id="268407"/>
    <lineage>
        <taxon>Bacteria</taxon>
        <taxon>Bacillati</taxon>
        <taxon>Bacillota</taxon>
        <taxon>Bacilli</taxon>
        <taxon>Bacillales</taxon>
        <taxon>Paenibacillaceae</taxon>
        <taxon>Paenibacillus</taxon>
    </lineage>
</organism>
<dbReference type="InterPro" id="IPR001119">
    <property type="entry name" value="SLH_dom"/>
</dbReference>
<dbReference type="GO" id="GO:0008810">
    <property type="term" value="F:cellulase activity"/>
    <property type="evidence" value="ECO:0007669"/>
    <property type="project" value="InterPro"/>
</dbReference>
<dbReference type="eggNOG" id="COG4124">
    <property type="taxonomic scope" value="Bacteria"/>
</dbReference>
<feature type="signal peptide" evidence="6">
    <location>
        <begin position="1"/>
        <end position="26"/>
    </location>
</feature>
<dbReference type="Pfam" id="PF02156">
    <property type="entry name" value="Glyco_hydro_26"/>
    <property type="match status" value="1"/>
</dbReference>
<dbReference type="GO" id="GO:0016985">
    <property type="term" value="F:mannan endo-1,4-beta-mannosidase activity"/>
    <property type="evidence" value="ECO:0007669"/>
    <property type="project" value="InterPro"/>
</dbReference>
<feature type="domain" description="GH26" evidence="8">
    <location>
        <begin position="432"/>
        <end position="777"/>
    </location>
</feature>
<dbReference type="Gene3D" id="2.60.40.10">
    <property type="entry name" value="Immunoglobulins"/>
    <property type="match status" value="1"/>
</dbReference>
<comment type="caution">
    <text evidence="9">The sequence shown here is derived from an EMBL/GenBank/DDBJ whole genome shotgun (WGS) entry which is preliminary data.</text>
</comment>
<dbReference type="InterPro" id="IPR008979">
    <property type="entry name" value="Galactose-bd-like_sf"/>
</dbReference>
<dbReference type="PRINTS" id="PR00739">
    <property type="entry name" value="GLHYDRLASE26"/>
</dbReference>
<evidence type="ECO:0008006" key="11">
    <source>
        <dbReference type="Google" id="ProtNLM"/>
    </source>
</evidence>
<keyword evidence="6" id="KW-0732">Signal</keyword>
<dbReference type="Gene3D" id="2.60.120.260">
    <property type="entry name" value="Galactose-binding domain-like"/>
    <property type="match status" value="2"/>
</dbReference>
<feature type="chain" id="PRO_5001945983" description="Beta-mannosidase" evidence="6">
    <location>
        <begin position="27"/>
        <end position="1408"/>
    </location>
</feature>
<dbReference type="PROSITE" id="PS51272">
    <property type="entry name" value="SLH"/>
    <property type="match status" value="2"/>
</dbReference>
<feature type="region of interest" description="Disordered" evidence="5">
    <location>
        <begin position="396"/>
        <end position="416"/>
    </location>
</feature>
<gene>
    <name evidence="9" type="ORF">PWYN_01750</name>
</gene>
<feature type="domain" description="SLH" evidence="7">
    <location>
        <begin position="152"/>
        <end position="217"/>
    </location>
</feature>
<proteinExistence type="inferred from homology"/>
<reference evidence="9 10" key="2">
    <citation type="submission" date="2014-10" db="EMBL/GenBank/DDBJ databases">
        <title>Comparative genomics of the Paenibacillus odorifer group.</title>
        <authorList>
            <person name="Tsai Y.-C."/>
            <person name="Martin N."/>
            <person name="Korlach J."/>
            <person name="Wiedmann M."/>
        </authorList>
    </citation>
    <scope>NUCLEOTIDE SEQUENCE [LARGE SCALE GENOMIC DNA]</scope>
    <source>
        <strain evidence="9 10">DSM 18334</strain>
    </source>
</reference>
<dbReference type="InterPro" id="IPR049475">
    <property type="entry name" value="Mann_GBD_bact"/>
</dbReference>
<dbReference type="PANTHER" id="PTHR40079">
    <property type="entry name" value="MANNAN ENDO-1,4-BETA-MANNOSIDASE E-RELATED"/>
    <property type="match status" value="1"/>
</dbReference>
<dbReference type="Pfam" id="PF03425">
    <property type="entry name" value="CBM_11"/>
    <property type="match status" value="1"/>
</dbReference>
<dbReference type="InterPro" id="IPR017853">
    <property type="entry name" value="GH"/>
</dbReference>
<dbReference type="Gene3D" id="3.20.20.80">
    <property type="entry name" value="Glycosidases"/>
    <property type="match status" value="1"/>
</dbReference>
<dbReference type="GO" id="GO:0030245">
    <property type="term" value="P:cellulose catabolic process"/>
    <property type="evidence" value="ECO:0007669"/>
    <property type="project" value="InterPro"/>
</dbReference>